<keyword evidence="1 3" id="KW-0697">Rotamase</keyword>
<evidence type="ECO:0000313" key="5">
    <source>
        <dbReference type="EMBL" id="CAE0665895.1"/>
    </source>
</evidence>
<dbReference type="InterPro" id="IPR029000">
    <property type="entry name" value="Cyclophilin-like_dom_sf"/>
</dbReference>
<comment type="catalytic activity">
    <reaction evidence="3">
        <text>[protein]-peptidylproline (omega=180) = [protein]-peptidylproline (omega=0)</text>
        <dbReference type="Rhea" id="RHEA:16237"/>
        <dbReference type="Rhea" id="RHEA-COMP:10747"/>
        <dbReference type="Rhea" id="RHEA-COMP:10748"/>
        <dbReference type="ChEBI" id="CHEBI:83833"/>
        <dbReference type="ChEBI" id="CHEBI:83834"/>
        <dbReference type="EC" id="5.2.1.8"/>
    </reaction>
</comment>
<dbReference type="InterPro" id="IPR044665">
    <property type="entry name" value="E_coli_cyclophilin_A-like"/>
</dbReference>
<evidence type="ECO:0000256" key="1">
    <source>
        <dbReference type="ARBA" id="ARBA00023110"/>
    </source>
</evidence>
<dbReference type="InterPro" id="IPR002130">
    <property type="entry name" value="Cyclophilin-type_PPIase_dom"/>
</dbReference>
<comment type="similarity">
    <text evidence="3">Belongs to the cyclophilin-type PPIase family.</text>
</comment>
<dbReference type="AlphaFoldDB" id="A0A7S3YYN4"/>
<dbReference type="Gene3D" id="2.40.100.10">
    <property type="entry name" value="Cyclophilin-like"/>
    <property type="match status" value="1"/>
</dbReference>
<proteinExistence type="inferred from homology"/>
<dbReference type="PANTHER" id="PTHR43246">
    <property type="entry name" value="PEPTIDYL-PROLYL CIS-TRANS ISOMERASE CYP38, CHLOROPLASTIC"/>
    <property type="match status" value="1"/>
</dbReference>
<sequence>MHDDVKQHQVQLTADKTDKFVIEVHPEWAPLGAEQFKKLVTDGFYNDCRFFRVVEGFVVQWGINGDPDVNKKYKKPIQDDPVKTSNKRGTLTFATSGKNSRTTQLFINFGDNTFLDRLGFSPIGKVAGDGMKVVDSIYDRYGEGAPNGSGPDQGRIQRSGNAYLEKNYPKLSYIKTAKVA</sequence>
<evidence type="ECO:0000256" key="3">
    <source>
        <dbReference type="RuleBase" id="RU363019"/>
    </source>
</evidence>
<feature type="domain" description="PPIase cyclophilin-type" evidence="4">
    <location>
        <begin position="7"/>
        <end position="137"/>
    </location>
</feature>
<name>A0A7S3YYN4_9EUKA</name>
<dbReference type="Pfam" id="PF00160">
    <property type="entry name" value="Pro_isomerase"/>
    <property type="match status" value="1"/>
</dbReference>
<dbReference type="EMBL" id="HBIV01024363">
    <property type="protein sequence ID" value="CAE0665895.1"/>
    <property type="molecule type" value="Transcribed_RNA"/>
</dbReference>
<evidence type="ECO:0000256" key="2">
    <source>
        <dbReference type="ARBA" id="ARBA00023235"/>
    </source>
</evidence>
<gene>
    <name evidence="5" type="ORF">LGLO00237_LOCUS17500</name>
</gene>
<dbReference type="PRINTS" id="PR00153">
    <property type="entry name" value="CSAPPISMRASE"/>
</dbReference>
<dbReference type="SUPFAM" id="SSF50891">
    <property type="entry name" value="Cyclophilin-like"/>
    <property type="match status" value="1"/>
</dbReference>
<dbReference type="EC" id="5.2.1.8" evidence="3"/>
<keyword evidence="2 3" id="KW-0413">Isomerase</keyword>
<evidence type="ECO:0000259" key="4">
    <source>
        <dbReference type="PROSITE" id="PS50072"/>
    </source>
</evidence>
<dbReference type="GO" id="GO:0003755">
    <property type="term" value="F:peptidyl-prolyl cis-trans isomerase activity"/>
    <property type="evidence" value="ECO:0007669"/>
    <property type="project" value="UniProtKB-UniRule"/>
</dbReference>
<organism evidence="5">
    <name type="scientific">Lotharella globosa</name>
    <dbReference type="NCBI Taxonomy" id="91324"/>
    <lineage>
        <taxon>Eukaryota</taxon>
        <taxon>Sar</taxon>
        <taxon>Rhizaria</taxon>
        <taxon>Cercozoa</taxon>
        <taxon>Chlorarachniophyceae</taxon>
        <taxon>Lotharella</taxon>
    </lineage>
</organism>
<protein>
    <recommendedName>
        <fullName evidence="3">Peptidyl-prolyl cis-trans isomerase</fullName>
        <shortName evidence="3">PPIase</shortName>
        <ecNumber evidence="3">5.2.1.8</ecNumber>
    </recommendedName>
</protein>
<comment type="function">
    <text evidence="3">PPIases accelerate the folding of proteins. It catalyzes the cis-trans isomerization of proline imidic peptide bonds in oligopeptides.</text>
</comment>
<dbReference type="PROSITE" id="PS50072">
    <property type="entry name" value="CSA_PPIASE_2"/>
    <property type="match status" value="1"/>
</dbReference>
<accession>A0A7S3YYN4</accession>
<reference evidence="5" key="1">
    <citation type="submission" date="2021-01" db="EMBL/GenBank/DDBJ databases">
        <authorList>
            <person name="Corre E."/>
            <person name="Pelletier E."/>
            <person name="Niang G."/>
            <person name="Scheremetjew M."/>
            <person name="Finn R."/>
            <person name="Kale V."/>
            <person name="Holt S."/>
            <person name="Cochrane G."/>
            <person name="Meng A."/>
            <person name="Brown T."/>
            <person name="Cohen L."/>
        </authorList>
    </citation>
    <scope>NUCLEOTIDE SEQUENCE</scope>
    <source>
        <strain evidence="5">CCCM811</strain>
    </source>
</reference>